<reference evidence="2" key="3">
    <citation type="submission" date="2022-06" db="UniProtKB">
        <authorList>
            <consortium name="EnsemblPlants"/>
        </authorList>
    </citation>
    <scope>IDENTIFICATION</scope>
</reference>
<evidence type="ECO:0000313" key="3">
    <source>
        <dbReference type="Proteomes" id="UP000015106"/>
    </source>
</evidence>
<name>A0A8R7QAA9_TRIUA</name>
<evidence type="ECO:0000256" key="1">
    <source>
        <dbReference type="SAM" id="MobiDB-lite"/>
    </source>
</evidence>
<feature type="region of interest" description="Disordered" evidence="1">
    <location>
        <begin position="1"/>
        <end position="22"/>
    </location>
</feature>
<dbReference type="Proteomes" id="UP000015106">
    <property type="component" value="Chromosome 5"/>
</dbReference>
<feature type="compositionally biased region" description="Basic residues" evidence="1">
    <location>
        <begin position="53"/>
        <end position="62"/>
    </location>
</feature>
<reference evidence="3" key="1">
    <citation type="journal article" date="2013" name="Nature">
        <title>Draft genome of the wheat A-genome progenitor Triticum urartu.</title>
        <authorList>
            <person name="Ling H.Q."/>
            <person name="Zhao S."/>
            <person name="Liu D."/>
            <person name="Wang J."/>
            <person name="Sun H."/>
            <person name="Zhang C."/>
            <person name="Fan H."/>
            <person name="Li D."/>
            <person name="Dong L."/>
            <person name="Tao Y."/>
            <person name="Gao C."/>
            <person name="Wu H."/>
            <person name="Li Y."/>
            <person name="Cui Y."/>
            <person name="Guo X."/>
            <person name="Zheng S."/>
            <person name="Wang B."/>
            <person name="Yu K."/>
            <person name="Liang Q."/>
            <person name="Yang W."/>
            <person name="Lou X."/>
            <person name="Chen J."/>
            <person name="Feng M."/>
            <person name="Jian J."/>
            <person name="Zhang X."/>
            <person name="Luo G."/>
            <person name="Jiang Y."/>
            <person name="Liu J."/>
            <person name="Wang Z."/>
            <person name="Sha Y."/>
            <person name="Zhang B."/>
            <person name="Wu H."/>
            <person name="Tang D."/>
            <person name="Shen Q."/>
            <person name="Xue P."/>
            <person name="Zou S."/>
            <person name="Wang X."/>
            <person name="Liu X."/>
            <person name="Wang F."/>
            <person name="Yang Y."/>
            <person name="An X."/>
            <person name="Dong Z."/>
            <person name="Zhang K."/>
            <person name="Zhang X."/>
            <person name="Luo M.C."/>
            <person name="Dvorak J."/>
            <person name="Tong Y."/>
            <person name="Wang J."/>
            <person name="Yang H."/>
            <person name="Li Z."/>
            <person name="Wang D."/>
            <person name="Zhang A."/>
            <person name="Wang J."/>
        </authorList>
    </citation>
    <scope>NUCLEOTIDE SEQUENCE</scope>
    <source>
        <strain evidence="3">cv. G1812</strain>
    </source>
</reference>
<evidence type="ECO:0000313" key="2">
    <source>
        <dbReference type="EnsemblPlants" id="TuG1812G0500000415.01.T01.cds290467"/>
    </source>
</evidence>
<organism evidence="2 3">
    <name type="scientific">Triticum urartu</name>
    <name type="common">Red wild einkorn</name>
    <name type="synonym">Crithodium urartu</name>
    <dbReference type="NCBI Taxonomy" id="4572"/>
    <lineage>
        <taxon>Eukaryota</taxon>
        <taxon>Viridiplantae</taxon>
        <taxon>Streptophyta</taxon>
        <taxon>Embryophyta</taxon>
        <taxon>Tracheophyta</taxon>
        <taxon>Spermatophyta</taxon>
        <taxon>Magnoliopsida</taxon>
        <taxon>Liliopsida</taxon>
        <taxon>Poales</taxon>
        <taxon>Poaceae</taxon>
        <taxon>BOP clade</taxon>
        <taxon>Pooideae</taxon>
        <taxon>Triticodae</taxon>
        <taxon>Triticeae</taxon>
        <taxon>Triticinae</taxon>
        <taxon>Triticum</taxon>
    </lineage>
</organism>
<feature type="region of interest" description="Disordered" evidence="1">
    <location>
        <begin position="44"/>
        <end position="71"/>
    </location>
</feature>
<proteinExistence type="predicted"/>
<reference evidence="2" key="2">
    <citation type="submission" date="2018-03" db="EMBL/GenBank/DDBJ databases">
        <title>The Triticum urartu genome reveals the dynamic nature of wheat genome evolution.</title>
        <authorList>
            <person name="Ling H."/>
            <person name="Ma B."/>
            <person name="Shi X."/>
            <person name="Liu H."/>
            <person name="Dong L."/>
            <person name="Sun H."/>
            <person name="Cao Y."/>
            <person name="Gao Q."/>
            <person name="Zheng S."/>
            <person name="Li Y."/>
            <person name="Yu Y."/>
            <person name="Du H."/>
            <person name="Qi M."/>
            <person name="Li Y."/>
            <person name="Yu H."/>
            <person name="Cui Y."/>
            <person name="Wang N."/>
            <person name="Chen C."/>
            <person name="Wu H."/>
            <person name="Zhao Y."/>
            <person name="Zhang J."/>
            <person name="Li Y."/>
            <person name="Zhou W."/>
            <person name="Zhang B."/>
            <person name="Hu W."/>
            <person name="Eijk M."/>
            <person name="Tang J."/>
            <person name="Witsenboer H."/>
            <person name="Zhao S."/>
            <person name="Li Z."/>
            <person name="Zhang A."/>
            <person name="Wang D."/>
            <person name="Liang C."/>
        </authorList>
    </citation>
    <scope>NUCLEOTIDE SEQUENCE [LARGE SCALE GENOMIC DNA]</scope>
    <source>
        <strain evidence="2">cv. G1812</strain>
    </source>
</reference>
<sequence>MRRLFRWSTSNEEERRSGAEVPPEGIQIRRRWHGLWRWARRGRWRGSCGWPGRRGRGRRRPGRGPGPPGRG</sequence>
<dbReference type="Gramene" id="TuG1812G0500000415.01.T01">
    <property type="protein sequence ID" value="TuG1812G0500000415.01.T01.cds290467"/>
    <property type="gene ID" value="TuG1812G0500000415.01"/>
</dbReference>
<protein>
    <submittedName>
        <fullName evidence="2">Uncharacterized protein</fullName>
    </submittedName>
</protein>
<dbReference type="EnsemblPlants" id="TuG1812G0500000415.01.T01">
    <property type="protein sequence ID" value="TuG1812G0500000415.01.T01.cds290467"/>
    <property type="gene ID" value="TuG1812G0500000415.01"/>
</dbReference>
<dbReference type="AlphaFoldDB" id="A0A8R7QAA9"/>
<keyword evidence="3" id="KW-1185">Reference proteome</keyword>
<accession>A0A8R7QAA9</accession>